<protein>
    <recommendedName>
        <fullName evidence="7">Radical SAM core domain-containing protein</fullName>
    </recommendedName>
</protein>
<dbReference type="Proteomes" id="UP000199322">
    <property type="component" value="Unassembled WGS sequence"/>
</dbReference>
<keyword evidence="2" id="KW-0004">4Fe-4S</keyword>
<keyword evidence="5" id="KW-0408">Iron</keyword>
<keyword evidence="3" id="KW-0949">S-adenosyl-L-methionine</keyword>
<name>A0A1G6P3S4_9BACT</name>
<organism evidence="8 9">
    <name type="scientific">Geotoga petraea</name>
    <dbReference type="NCBI Taxonomy" id="28234"/>
    <lineage>
        <taxon>Bacteria</taxon>
        <taxon>Thermotogati</taxon>
        <taxon>Thermotogota</taxon>
        <taxon>Thermotogae</taxon>
        <taxon>Petrotogales</taxon>
        <taxon>Petrotogaceae</taxon>
        <taxon>Geotoga</taxon>
    </lineage>
</organism>
<evidence type="ECO:0000313" key="9">
    <source>
        <dbReference type="Proteomes" id="UP000199322"/>
    </source>
</evidence>
<evidence type="ECO:0000256" key="2">
    <source>
        <dbReference type="ARBA" id="ARBA00022485"/>
    </source>
</evidence>
<dbReference type="CDD" id="cd01335">
    <property type="entry name" value="Radical_SAM"/>
    <property type="match status" value="1"/>
</dbReference>
<dbReference type="PANTHER" id="PTHR43787">
    <property type="entry name" value="FEMO COFACTOR BIOSYNTHESIS PROTEIN NIFB-RELATED"/>
    <property type="match status" value="1"/>
</dbReference>
<dbReference type="Pfam" id="PF04055">
    <property type="entry name" value="Radical_SAM"/>
    <property type="match status" value="1"/>
</dbReference>
<evidence type="ECO:0000256" key="6">
    <source>
        <dbReference type="ARBA" id="ARBA00023014"/>
    </source>
</evidence>
<dbReference type="RefSeq" id="WP_091404796.1">
    <property type="nucleotide sequence ID" value="NZ_FMYV01000007.1"/>
</dbReference>
<dbReference type="Gene3D" id="3.20.20.70">
    <property type="entry name" value="Aldolase class I"/>
    <property type="match status" value="1"/>
</dbReference>
<reference evidence="8 9" key="1">
    <citation type="submission" date="2016-10" db="EMBL/GenBank/DDBJ databases">
        <authorList>
            <person name="de Groot N.N."/>
        </authorList>
    </citation>
    <scope>NUCLEOTIDE SEQUENCE [LARGE SCALE GENOMIC DNA]</scope>
    <source>
        <strain evidence="8 9">WG14</strain>
    </source>
</reference>
<gene>
    <name evidence="8" type="ORF">SAMN04488588_1695</name>
</gene>
<comment type="cofactor">
    <cofactor evidence="1">
        <name>[4Fe-4S] cluster</name>
        <dbReference type="ChEBI" id="CHEBI:49883"/>
    </cofactor>
</comment>
<evidence type="ECO:0000256" key="1">
    <source>
        <dbReference type="ARBA" id="ARBA00001966"/>
    </source>
</evidence>
<dbReference type="InterPro" id="IPR007197">
    <property type="entry name" value="rSAM"/>
</dbReference>
<dbReference type="SFLD" id="SFLDG01067">
    <property type="entry name" value="SPASM/twitch_domain_containing"/>
    <property type="match status" value="1"/>
</dbReference>
<dbReference type="STRING" id="28234.SAMN04488588_1695"/>
<keyword evidence="4" id="KW-0479">Metal-binding</keyword>
<dbReference type="GO" id="GO:0003824">
    <property type="term" value="F:catalytic activity"/>
    <property type="evidence" value="ECO:0007669"/>
    <property type="project" value="InterPro"/>
</dbReference>
<dbReference type="UniPathway" id="UPA00782"/>
<dbReference type="InterPro" id="IPR023885">
    <property type="entry name" value="4Fe4S-binding_SPASM_dom"/>
</dbReference>
<keyword evidence="9" id="KW-1185">Reference proteome</keyword>
<dbReference type="InterPro" id="IPR013785">
    <property type="entry name" value="Aldolase_TIM"/>
</dbReference>
<dbReference type="SUPFAM" id="SSF102114">
    <property type="entry name" value="Radical SAM enzymes"/>
    <property type="match status" value="1"/>
</dbReference>
<dbReference type="PROSITE" id="PS51918">
    <property type="entry name" value="RADICAL_SAM"/>
    <property type="match status" value="1"/>
</dbReference>
<dbReference type="GO" id="GO:0051539">
    <property type="term" value="F:4 iron, 4 sulfur cluster binding"/>
    <property type="evidence" value="ECO:0007669"/>
    <property type="project" value="UniProtKB-KW"/>
</dbReference>
<dbReference type="NCBIfam" id="TIGR04085">
    <property type="entry name" value="rSAM_more_4Fe4S"/>
    <property type="match status" value="1"/>
</dbReference>
<dbReference type="AlphaFoldDB" id="A0A1G6P3S4"/>
<evidence type="ECO:0000259" key="7">
    <source>
        <dbReference type="PROSITE" id="PS51918"/>
    </source>
</evidence>
<dbReference type="SFLD" id="SFLDS00029">
    <property type="entry name" value="Radical_SAM"/>
    <property type="match status" value="1"/>
</dbReference>
<evidence type="ECO:0000256" key="3">
    <source>
        <dbReference type="ARBA" id="ARBA00022691"/>
    </source>
</evidence>
<evidence type="ECO:0000256" key="4">
    <source>
        <dbReference type="ARBA" id="ARBA00022723"/>
    </source>
</evidence>
<dbReference type="PANTHER" id="PTHR43787:SF3">
    <property type="entry name" value="ARYLSULFATASE REGULATORY PROTEIN"/>
    <property type="match status" value="1"/>
</dbReference>
<proteinExistence type="predicted"/>
<evidence type="ECO:0000313" key="8">
    <source>
        <dbReference type="EMBL" id="SDC74087.1"/>
    </source>
</evidence>
<sequence length="421" mass="49752">MKVSKYNVITKMNKDNYILCNILYKSIISYKKDEHEKILLGLKGISKFPEINKILFDNNFVINDEVNEEEIIINFMKKRILNENTLNLTIFSTLDCNFKCVYCYQNHIKESNLSSENINYIIKFIERKINSKNNINLSWFGGEPLMNFKNIEKLNSYLIKKYPKKRFISSIITNGYLLSEKISDKLIRDLKVRNFQITLDGNKSSHNKRRFLKNNKNIDTFNQILNNLIYILKKYKDNVFVNLRINIYSQMSENDLDFLFYLSEFKNNIFVSLNPIHNNPGENPGLNENSSKIIKKIINLYKYVKKLGFSTKEWFYENKYNSCTSGMKNSYFILPNREQIICTGVDFEKNNIIGQINKNGIIETYSGRNNFNKNIDIDDECLNCKVLPICLQGCDYIRNIKNKKVCIPQKYYLDEYVKLLF</sequence>
<evidence type="ECO:0000256" key="5">
    <source>
        <dbReference type="ARBA" id="ARBA00023004"/>
    </source>
</evidence>
<feature type="domain" description="Radical SAM core" evidence="7">
    <location>
        <begin position="82"/>
        <end position="310"/>
    </location>
</feature>
<dbReference type="EMBL" id="FMYV01000007">
    <property type="protein sequence ID" value="SDC74087.1"/>
    <property type="molecule type" value="Genomic_DNA"/>
</dbReference>
<keyword evidence="6" id="KW-0411">Iron-sulfur</keyword>
<accession>A0A1G6P3S4</accession>
<dbReference type="GO" id="GO:0046872">
    <property type="term" value="F:metal ion binding"/>
    <property type="evidence" value="ECO:0007669"/>
    <property type="project" value="UniProtKB-KW"/>
</dbReference>
<dbReference type="InterPro" id="IPR058240">
    <property type="entry name" value="rSAM_sf"/>
</dbReference>